<gene>
    <name evidence="4" type="ORF">DYB32_004343</name>
</gene>
<dbReference type="AlphaFoldDB" id="A0A418AXQ8"/>
<comment type="caution">
    <text evidence="4">The sequence shown here is derived from an EMBL/GenBank/DDBJ whole genome shotgun (WGS) entry which is preliminary data.</text>
</comment>
<dbReference type="InterPro" id="IPR036770">
    <property type="entry name" value="Ankyrin_rpt-contain_sf"/>
</dbReference>
<evidence type="ECO:0000256" key="3">
    <source>
        <dbReference type="SAM" id="MobiDB-lite"/>
    </source>
</evidence>
<dbReference type="VEuPathDB" id="FungiDB:H310_08969"/>
<organism evidence="4 5">
    <name type="scientific">Aphanomyces invadans</name>
    <dbReference type="NCBI Taxonomy" id="157072"/>
    <lineage>
        <taxon>Eukaryota</taxon>
        <taxon>Sar</taxon>
        <taxon>Stramenopiles</taxon>
        <taxon>Oomycota</taxon>
        <taxon>Saprolegniomycetes</taxon>
        <taxon>Saprolegniales</taxon>
        <taxon>Verrucalvaceae</taxon>
        <taxon>Aphanomyces</taxon>
    </lineage>
</organism>
<reference evidence="4 5" key="1">
    <citation type="submission" date="2018-08" db="EMBL/GenBank/DDBJ databases">
        <title>Aphanomyces genome sequencing and annotation.</title>
        <authorList>
            <person name="Minardi D."/>
            <person name="Oidtmann B."/>
            <person name="Van Der Giezen M."/>
            <person name="Studholme D.J."/>
        </authorList>
    </citation>
    <scope>NUCLEOTIDE SEQUENCE [LARGE SCALE GENOMIC DNA]</scope>
    <source>
        <strain evidence="4 5">NJM0002</strain>
    </source>
</reference>
<name>A0A418AXQ8_9STRA</name>
<evidence type="ECO:0000256" key="1">
    <source>
        <dbReference type="ARBA" id="ARBA00022737"/>
    </source>
</evidence>
<dbReference type="PANTHER" id="PTHR24198:SF165">
    <property type="entry name" value="ANKYRIN REPEAT-CONTAINING PROTEIN-RELATED"/>
    <property type="match status" value="1"/>
</dbReference>
<dbReference type="SUPFAM" id="SSF48403">
    <property type="entry name" value="Ankyrin repeat"/>
    <property type="match status" value="1"/>
</dbReference>
<protein>
    <submittedName>
        <fullName evidence="4">Uncharacterized protein</fullName>
    </submittedName>
</protein>
<dbReference type="Gene3D" id="1.25.40.20">
    <property type="entry name" value="Ankyrin repeat-containing domain"/>
    <property type="match status" value="2"/>
</dbReference>
<keyword evidence="2" id="KW-0040">ANK repeat</keyword>
<accession>A0A418AXQ8</accession>
<evidence type="ECO:0000313" key="5">
    <source>
        <dbReference type="Proteomes" id="UP000285060"/>
    </source>
</evidence>
<dbReference type="Pfam" id="PF12796">
    <property type="entry name" value="Ank_2"/>
    <property type="match status" value="2"/>
</dbReference>
<keyword evidence="1" id="KW-0677">Repeat</keyword>
<evidence type="ECO:0000313" key="4">
    <source>
        <dbReference type="EMBL" id="RHY30385.1"/>
    </source>
</evidence>
<sequence>MGKKRSSNATRDHSIESFDTTTDGQEEADVDSELHMGSVLLDIIKSVDVDRLRAAAGEGTSLQCLLVVMNWMHKWQQEYECIMSSLTQYREALCTYRDDNEAEEDTSNEIKEIETEGVQVLDGFEAISLALLRTDSAIPIDVVDDMGWTLLMQAANCGRASLVKILVNDLDASIDKREHNHSLGMTALARAIDAGHRELLDDLCDQSTINAVFQYKNHDEEAADEEVHTPLTLACRNGHEEIVVFLLDQHDLQVNFKLPGSEDSALHIAVCFDMERIVRQLLKHPPTDINAVNAQGYTAAFGCSNADLVKTLLEHGLDATIEGFQGETLLDMALALGDEDVAAVVCNRLEDEANASEVDISAAGILHRE</sequence>
<evidence type="ECO:0000256" key="2">
    <source>
        <dbReference type="ARBA" id="ARBA00023043"/>
    </source>
</evidence>
<dbReference type="EMBL" id="QUSY01000323">
    <property type="protein sequence ID" value="RHY30385.1"/>
    <property type="molecule type" value="Genomic_DNA"/>
</dbReference>
<dbReference type="Proteomes" id="UP000285060">
    <property type="component" value="Unassembled WGS sequence"/>
</dbReference>
<feature type="region of interest" description="Disordered" evidence="3">
    <location>
        <begin position="1"/>
        <end position="29"/>
    </location>
</feature>
<dbReference type="PANTHER" id="PTHR24198">
    <property type="entry name" value="ANKYRIN REPEAT AND PROTEIN KINASE DOMAIN-CONTAINING PROTEIN"/>
    <property type="match status" value="1"/>
</dbReference>
<dbReference type="SMART" id="SM00248">
    <property type="entry name" value="ANK"/>
    <property type="match status" value="6"/>
</dbReference>
<keyword evidence="5" id="KW-1185">Reference proteome</keyword>
<proteinExistence type="predicted"/>
<dbReference type="InterPro" id="IPR002110">
    <property type="entry name" value="Ankyrin_rpt"/>
</dbReference>